<keyword evidence="1" id="KW-0472">Membrane</keyword>
<feature type="transmembrane region" description="Helical" evidence="1">
    <location>
        <begin position="6"/>
        <end position="25"/>
    </location>
</feature>
<organism evidence="2">
    <name type="scientific">marine sediment metagenome</name>
    <dbReference type="NCBI Taxonomy" id="412755"/>
    <lineage>
        <taxon>unclassified sequences</taxon>
        <taxon>metagenomes</taxon>
        <taxon>ecological metagenomes</taxon>
    </lineage>
</organism>
<evidence type="ECO:0000313" key="2">
    <source>
        <dbReference type="EMBL" id="KKN59829.1"/>
    </source>
</evidence>
<protein>
    <submittedName>
        <fullName evidence="2">Uncharacterized protein</fullName>
    </submittedName>
</protein>
<gene>
    <name evidence="2" type="ORF">LCGC14_0538270</name>
</gene>
<proteinExistence type="predicted"/>
<accession>A0A0F9RYC8</accession>
<comment type="caution">
    <text evidence="2">The sequence shown here is derived from an EMBL/GenBank/DDBJ whole genome shotgun (WGS) entry which is preliminary data.</text>
</comment>
<sequence length="65" mass="7616">MTLVDALVIILIFGSFAILIWSRLVKRNHPIVPKIQGWLSNPKEKIESLSESEKWQQPNIERKIY</sequence>
<dbReference type="AlphaFoldDB" id="A0A0F9RYC8"/>
<name>A0A0F9RYC8_9ZZZZ</name>
<keyword evidence="1" id="KW-1133">Transmembrane helix</keyword>
<dbReference type="EMBL" id="LAZR01000714">
    <property type="protein sequence ID" value="KKN59829.1"/>
    <property type="molecule type" value="Genomic_DNA"/>
</dbReference>
<keyword evidence="1" id="KW-0812">Transmembrane</keyword>
<reference evidence="2" key="1">
    <citation type="journal article" date="2015" name="Nature">
        <title>Complex archaea that bridge the gap between prokaryotes and eukaryotes.</title>
        <authorList>
            <person name="Spang A."/>
            <person name="Saw J.H."/>
            <person name="Jorgensen S.L."/>
            <person name="Zaremba-Niedzwiedzka K."/>
            <person name="Martijn J."/>
            <person name="Lind A.E."/>
            <person name="van Eijk R."/>
            <person name="Schleper C."/>
            <person name="Guy L."/>
            <person name="Ettema T.J."/>
        </authorList>
    </citation>
    <scope>NUCLEOTIDE SEQUENCE</scope>
</reference>
<evidence type="ECO:0000256" key="1">
    <source>
        <dbReference type="SAM" id="Phobius"/>
    </source>
</evidence>